<sequence length="68" mass="7503">MMTAVEEDSVVGLGEAEDDDGGGTTVGGCERWWEEKLAEDEPFVVRYSIITHVVVHNAIDSQRDLKLP</sequence>
<proteinExistence type="predicted"/>
<comment type="caution">
    <text evidence="2">The sequence shown here is derived from an EMBL/GenBank/DDBJ whole genome shotgun (WGS) entry which is preliminary data.</text>
</comment>
<dbReference type="Proteomes" id="UP001372338">
    <property type="component" value="Unassembled WGS sequence"/>
</dbReference>
<evidence type="ECO:0000313" key="2">
    <source>
        <dbReference type="EMBL" id="KAK7273531.1"/>
    </source>
</evidence>
<feature type="region of interest" description="Disordered" evidence="1">
    <location>
        <begin position="1"/>
        <end position="27"/>
    </location>
</feature>
<gene>
    <name evidence="2" type="ORF">RIF29_14586</name>
</gene>
<reference evidence="2 3" key="1">
    <citation type="submission" date="2024-01" db="EMBL/GenBank/DDBJ databases">
        <title>The genomes of 5 underutilized Papilionoideae crops provide insights into root nodulation and disease resistanc.</title>
        <authorList>
            <person name="Yuan L."/>
        </authorList>
    </citation>
    <scope>NUCLEOTIDE SEQUENCE [LARGE SCALE GENOMIC DNA]</scope>
    <source>
        <strain evidence="2">ZHUSHIDOU_FW_LH</strain>
        <tissue evidence="2">Leaf</tissue>
    </source>
</reference>
<organism evidence="2 3">
    <name type="scientific">Crotalaria pallida</name>
    <name type="common">Smooth rattlebox</name>
    <name type="synonym">Crotalaria striata</name>
    <dbReference type="NCBI Taxonomy" id="3830"/>
    <lineage>
        <taxon>Eukaryota</taxon>
        <taxon>Viridiplantae</taxon>
        <taxon>Streptophyta</taxon>
        <taxon>Embryophyta</taxon>
        <taxon>Tracheophyta</taxon>
        <taxon>Spermatophyta</taxon>
        <taxon>Magnoliopsida</taxon>
        <taxon>eudicotyledons</taxon>
        <taxon>Gunneridae</taxon>
        <taxon>Pentapetalae</taxon>
        <taxon>rosids</taxon>
        <taxon>fabids</taxon>
        <taxon>Fabales</taxon>
        <taxon>Fabaceae</taxon>
        <taxon>Papilionoideae</taxon>
        <taxon>50 kb inversion clade</taxon>
        <taxon>genistoids sensu lato</taxon>
        <taxon>core genistoids</taxon>
        <taxon>Crotalarieae</taxon>
        <taxon>Crotalaria</taxon>
    </lineage>
</organism>
<evidence type="ECO:0000313" key="3">
    <source>
        <dbReference type="Proteomes" id="UP001372338"/>
    </source>
</evidence>
<accession>A0AAN9FE30</accession>
<feature type="compositionally biased region" description="Acidic residues" evidence="1">
    <location>
        <begin position="1"/>
        <end position="21"/>
    </location>
</feature>
<protein>
    <submittedName>
        <fullName evidence="2">Uncharacterized protein</fullName>
    </submittedName>
</protein>
<evidence type="ECO:0000256" key="1">
    <source>
        <dbReference type="SAM" id="MobiDB-lite"/>
    </source>
</evidence>
<dbReference type="AlphaFoldDB" id="A0AAN9FE30"/>
<dbReference type="EMBL" id="JAYWIO010000003">
    <property type="protein sequence ID" value="KAK7273531.1"/>
    <property type="molecule type" value="Genomic_DNA"/>
</dbReference>
<keyword evidence="3" id="KW-1185">Reference proteome</keyword>
<name>A0AAN9FE30_CROPI</name>